<dbReference type="Proteomes" id="UP000477722">
    <property type="component" value="Unassembled WGS sequence"/>
</dbReference>
<proteinExistence type="predicted"/>
<dbReference type="EMBL" id="JAAKZZ010000005">
    <property type="protein sequence ID" value="NGO67001.1"/>
    <property type="molecule type" value="Genomic_DNA"/>
</dbReference>
<dbReference type="AlphaFoldDB" id="A0A6G4WR80"/>
<evidence type="ECO:0000313" key="2">
    <source>
        <dbReference type="Proteomes" id="UP000477722"/>
    </source>
</evidence>
<keyword evidence="2" id="KW-1185">Reference proteome</keyword>
<accession>A0A6G4WR80</accession>
<dbReference type="RefSeq" id="WP_165296666.1">
    <property type="nucleotide sequence ID" value="NZ_JAAKZZ010000005.1"/>
</dbReference>
<evidence type="ECO:0000313" key="1">
    <source>
        <dbReference type="EMBL" id="NGO67001.1"/>
    </source>
</evidence>
<comment type="caution">
    <text evidence="1">The sequence shown here is derived from an EMBL/GenBank/DDBJ whole genome shotgun (WGS) entry which is preliminary data.</text>
</comment>
<name>A0A6G4WR80_9ACTN</name>
<protein>
    <submittedName>
        <fullName evidence="1">Uncharacterized protein</fullName>
    </submittedName>
</protein>
<gene>
    <name evidence="1" type="ORF">G5C65_01200</name>
</gene>
<reference evidence="1 2" key="1">
    <citation type="submission" date="2020-02" db="EMBL/GenBank/DDBJ databases">
        <title>Whole-genome analyses of novel actinobacteria.</title>
        <authorList>
            <person name="Sahin N."/>
            <person name="Tatar D."/>
        </authorList>
    </citation>
    <scope>NUCLEOTIDE SEQUENCE [LARGE SCALE GENOMIC DNA]</scope>
    <source>
        <strain evidence="1 2">SB3404</strain>
    </source>
</reference>
<organism evidence="1 2">
    <name type="scientific">Streptomyces boncukensis</name>
    <dbReference type="NCBI Taxonomy" id="2711219"/>
    <lineage>
        <taxon>Bacteria</taxon>
        <taxon>Bacillati</taxon>
        <taxon>Actinomycetota</taxon>
        <taxon>Actinomycetes</taxon>
        <taxon>Kitasatosporales</taxon>
        <taxon>Streptomycetaceae</taxon>
        <taxon>Streptomyces</taxon>
    </lineage>
</organism>
<sequence>MTNASNVTIKDSSQLTQGDIVLDHGMRIRLDICTSRKESDYTVYAWRGTVLNLEQVREKGHVPMSFLRTHVWKPGEGWVTDREDVWVVQGNELAEWTVENPS</sequence>